<dbReference type="AlphaFoldDB" id="A0ABD2PQD4"/>
<evidence type="ECO:0000313" key="1">
    <source>
        <dbReference type="EMBL" id="KAL3309705.1"/>
    </source>
</evidence>
<evidence type="ECO:0000313" key="2">
    <source>
        <dbReference type="Proteomes" id="UP001626550"/>
    </source>
</evidence>
<protein>
    <submittedName>
        <fullName evidence="1">Uncharacterized protein</fullName>
    </submittedName>
</protein>
<proteinExistence type="predicted"/>
<sequence>MQGGMATEDLMDGFPVLLMVHGTILAPGLFDLWLDSSRGPCMVQRVLVNGMSQRPVGESLFASTAFVKKTSEETVSESMETNCPRTQNRVVVSFKQTSNDFRCCVATVLLLVRPLHSSSCPSTNGESSKL</sequence>
<accession>A0ABD2PQD4</accession>
<dbReference type="EMBL" id="JBJKFK010003621">
    <property type="protein sequence ID" value="KAL3309705.1"/>
    <property type="molecule type" value="Genomic_DNA"/>
</dbReference>
<reference evidence="1 2" key="1">
    <citation type="submission" date="2024-11" db="EMBL/GenBank/DDBJ databases">
        <title>Adaptive evolution of stress response genes in parasites aligns with host niche diversity.</title>
        <authorList>
            <person name="Hahn C."/>
            <person name="Resl P."/>
        </authorList>
    </citation>
    <scope>NUCLEOTIDE SEQUENCE [LARGE SCALE GENOMIC DNA]</scope>
    <source>
        <strain evidence="1">EGGRZ-B1_66</strain>
        <tissue evidence="1">Body</tissue>
    </source>
</reference>
<comment type="caution">
    <text evidence="1">The sequence shown here is derived from an EMBL/GenBank/DDBJ whole genome shotgun (WGS) entry which is preliminary data.</text>
</comment>
<keyword evidence="2" id="KW-1185">Reference proteome</keyword>
<organism evidence="1 2">
    <name type="scientific">Cichlidogyrus casuarinus</name>
    <dbReference type="NCBI Taxonomy" id="1844966"/>
    <lineage>
        <taxon>Eukaryota</taxon>
        <taxon>Metazoa</taxon>
        <taxon>Spiralia</taxon>
        <taxon>Lophotrochozoa</taxon>
        <taxon>Platyhelminthes</taxon>
        <taxon>Monogenea</taxon>
        <taxon>Monopisthocotylea</taxon>
        <taxon>Dactylogyridea</taxon>
        <taxon>Ancyrocephalidae</taxon>
        <taxon>Cichlidogyrus</taxon>
    </lineage>
</organism>
<name>A0ABD2PQD4_9PLAT</name>
<dbReference type="Proteomes" id="UP001626550">
    <property type="component" value="Unassembled WGS sequence"/>
</dbReference>
<gene>
    <name evidence="1" type="ORF">Ciccas_011746</name>
</gene>